<gene>
    <name evidence="1" type="ORF">V6255_01230</name>
</gene>
<proteinExistence type="predicted"/>
<name>A0ABU9H7F7_9GAMM</name>
<evidence type="ECO:0000313" key="1">
    <source>
        <dbReference type="EMBL" id="MEL0657745.1"/>
    </source>
</evidence>
<evidence type="ECO:0008006" key="3">
    <source>
        <dbReference type="Google" id="ProtNLM"/>
    </source>
</evidence>
<protein>
    <recommendedName>
        <fullName evidence="3">Lipoprotein</fullName>
    </recommendedName>
</protein>
<keyword evidence="2" id="KW-1185">Reference proteome</keyword>
<organism evidence="1 2">
    <name type="scientific">Psychromonas arctica</name>
    <dbReference type="NCBI Taxonomy" id="168275"/>
    <lineage>
        <taxon>Bacteria</taxon>
        <taxon>Pseudomonadati</taxon>
        <taxon>Pseudomonadota</taxon>
        <taxon>Gammaproteobacteria</taxon>
        <taxon>Alteromonadales</taxon>
        <taxon>Psychromonadaceae</taxon>
        <taxon>Psychromonas</taxon>
    </lineage>
</organism>
<dbReference type="RefSeq" id="WP_341626503.1">
    <property type="nucleotide sequence ID" value="NZ_JBAKBA010000001.1"/>
</dbReference>
<dbReference type="PROSITE" id="PS51257">
    <property type="entry name" value="PROKAR_LIPOPROTEIN"/>
    <property type="match status" value="1"/>
</dbReference>
<evidence type="ECO:0000313" key="2">
    <source>
        <dbReference type="Proteomes" id="UP001366060"/>
    </source>
</evidence>
<dbReference type="EMBL" id="JBAKBA010000001">
    <property type="protein sequence ID" value="MEL0657745.1"/>
    <property type="molecule type" value="Genomic_DNA"/>
</dbReference>
<dbReference type="Proteomes" id="UP001366060">
    <property type="component" value="Unassembled WGS sequence"/>
</dbReference>
<sequence>MTNIRSYKHFAAISGLVLALSGCTEGPAEKAGEKIDDASTDIGNSIEDTCEGIKDTLNADDKDC</sequence>
<accession>A0ABU9H7F7</accession>
<reference evidence="1 2" key="1">
    <citation type="submission" date="2024-02" db="EMBL/GenBank/DDBJ databases">
        <title>Bacteria isolated from the canopy kelp, Nereocystis luetkeana.</title>
        <authorList>
            <person name="Pfister C.A."/>
            <person name="Younker I.T."/>
            <person name="Light S.H."/>
        </authorList>
    </citation>
    <scope>NUCLEOTIDE SEQUENCE [LARGE SCALE GENOMIC DNA]</scope>
    <source>
        <strain evidence="1 2">TI.2.07</strain>
    </source>
</reference>
<comment type="caution">
    <text evidence="1">The sequence shown here is derived from an EMBL/GenBank/DDBJ whole genome shotgun (WGS) entry which is preliminary data.</text>
</comment>